<feature type="domain" description="TfoX N-terminal" evidence="1">
    <location>
        <begin position="22"/>
        <end position="104"/>
    </location>
</feature>
<dbReference type="InterPro" id="IPR007076">
    <property type="entry name" value="TfoX_N"/>
</dbReference>
<protein>
    <submittedName>
        <fullName evidence="2">TfoX/Sxy family protein</fullName>
    </submittedName>
</protein>
<dbReference type="Pfam" id="PF04993">
    <property type="entry name" value="TfoX_N"/>
    <property type="match status" value="1"/>
</dbReference>
<evidence type="ECO:0000259" key="1">
    <source>
        <dbReference type="Pfam" id="PF04993"/>
    </source>
</evidence>
<evidence type="ECO:0000313" key="2">
    <source>
        <dbReference type="EMBL" id="MCZ8513958.1"/>
    </source>
</evidence>
<comment type="caution">
    <text evidence="2">The sequence shown here is derived from an EMBL/GenBank/DDBJ whole genome shotgun (WGS) entry which is preliminary data.</text>
</comment>
<evidence type="ECO:0000313" key="3">
    <source>
        <dbReference type="Proteomes" id="UP001527882"/>
    </source>
</evidence>
<organism evidence="2 3">
    <name type="scientific">Paenibacillus gyeongsangnamensis</name>
    <dbReference type="NCBI Taxonomy" id="3388067"/>
    <lineage>
        <taxon>Bacteria</taxon>
        <taxon>Bacillati</taxon>
        <taxon>Bacillota</taxon>
        <taxon>Bacilli</taxon>
        <taxon>Bacillales</taxon>
        <taxon>Paenibacillaceae</taxon>
        <taxon>Paenibacillus</taxon>
    </lineage>
</organism>
<name>A0ABT4QAU9_9BACL</name>
<dbReference type="RefSeq" id="WP_269882480.1">
    <property type="nucleotide sequence ID" value="NZ_JAQAGZ010000010.1"/>
</dbReference>
<reference evidence="2 3" key="1">
    <citation type="submission" date="2022-12" db="EMBL/GenBank/DDBJ databases">
        <title>Draft genome sequence of Paenibacillus sp. dW9.</title>
        <authorList>
            <person name="Choi E.-W."/>
            <person name="Kim D.-U."/>
        </authorList>
    </citation>
    <scope>NUCLEOTIDE SEQUENCE [LARGE SCALE GENOMIC DNA]</scope>
    <source>
        <strain evidence="3">dW9</strain>
    </source>
</reference>
<gene>
    <name evidence="2" type="ORF">O9H85_16325</name>
</gene>
<dbReference type="EMBL" id="JAQAGZ010000010">
    <property type="protein sequence ID" value="MCZ8513958.1"/>
    <property type="molecule type" value="Genomic_DNA"/>
</dbReference>
<dbReference type="SUPFAM" id="SSF159894">
    <property type="entry name" value="YgaC/TfoX-N like"/>
    <property type="match status" value="1"/>
</dbReference>
<proteinExistence type="predicted"/>
<keyword evidence="3" id="KW-1185">Reference proteome</keyword>
<accession>A0ABT4QAU9</accession>
<dbReference type="Proteomes" id="UP001527882">
    <property type="component" value="Unassembled WGS sequence"/>
</dbReference>
<dbReference type="Gene3D" id="3.30.1460.30">
    <property type="entry name" value="YgaC/TfoX-N like chaperone"/>
    <property type="match status" value="1"/>
</dbReference>
<sequence length="125" mass="14025">MSMPRPDDESKALFASVVPADPRVKIKPMFGSLAGFINGNMFTGLYGQEIFVRLPEEQRLQLIQEGATEFSPMPGKPMKEYVAVPDEWRNDPDKISDLIARSLSWAETLPEKVPAKKQSKKTTTK</sequence>